<dbReference type="GO" id="GO:0016740">
    <property type="term" value="F:transferase activity"/>
    <property type="evidence" value="ECO:0007669"/>
    <property type="project" value="UniProtKB-ARBA"/>
</dbReference>
<dbReference type="PRINTS" id="PR01044">
    <property type="entry name" value="TRNASYNTHGA"/>
</dbReference>
<dbReference type="SUPFAM" id="SSF55681">
    <property type="entry name" value="Class II aaRS and biotin synthetases"/>
    <property type="match status" value="1"/>
</dbReference>
<dbReference type="CDD" id="cd00733">
    <property type="entry name" value="GlyRS_alpha_core"/>
    <property type="match status" value="1"/>
</dbReference>
<dbReference type="GO" id="GO:0006426">
    <property type="term" value="P:glycyl-tRNA aminoacylation"/>
    <property type="evidence" value="ECO:0007669"/>
    <property type="project" value="UniProtKB-UniRule"/>
</dbReference>
<evidence type="ECO:0000256" key="7">
    <source>
        <dbReference type="ARBA" id="ARBA00047937"/>
    </source>
</evidence>
<comment type="subcellular location">
    <subcellularLocation>
        <location evidence="8">Cytoplasm</location>
    </subcellularLocation>
</comment>
<dbReference type="RefSeq" id="WP_185127451.1">
    <property type="nucleotide sequence ID" value="NZ_JACJVO010000002.1"/>
</dbReference>
<keyword evidence="3 8" id="KW-0547">Nucleotide-binding</keyword>
<keyword evidence="2 8" id="KW-0436">Ligase</keyword>
<dbReference type="NCBIfam" id="NF006827">
    <property type="entry name" value="PRK09348.1"/>
    <property type="match status" value="1"/>
</dbReference>
<dbReference type="Gene3D" id="1.20.58.180">
    <property type="entry name" value="Class II aaRS and biotin synthetases, domain 2"/>
    <property type="match status" value="1"/>
</dbReference>
<dbReference type="PANTHER" id="PTHR30075">
    <property type="entry name" value="GLYCYL-TRNA SYNTHETASE"/>
    <property type="match status" value="1"/>
</dbReference>
<dbReference type="AlphaFoldDB" id="A0A7X0VTU3"/>
<evidence type="ECO:0000256" key="4">
    <source>
        <dbReference type="ARBA" id="ARBA00022840"/>
    </source>
</evidence>
<keyword evidence="5 8" id="KW-0648">Protein biosynthesis</keyword>
<comment type="subunit">
    <text evidence="8">Tetramer of two alpha and two beta subunits.</text>
</comment>
<dbReference type="FunFam" id="3.30.930.10:FF:000006">
    <property type="entry name" value="Glycine--tRNA ligase alpha subunit"/>
    <property type="match status" value="1"/>
</dbReference>
<protein>
    <recommendedName>
        <fullName evidence="8">Glycine--tRNA ligase alpha subunit</fullName>
        <ecNumber evidence="8">6.1.1.14</ecNumber>
    </recommendedName>
    <alternativeName>
        <fullName evidence="8">Glycyl-tRNA synthetase alpha subunit</fullName>
        <shortName evidence="8">GlyRS</shortName>
    </alternativeName>
</protein>
<dbReference type="GO" id="GO:0140096">
    <property type="term" value="F:catalytic activity, acting on a protein"/>
    <property type="evidence" value="ECO:0007669"/>
    <property type="project" value="UniProtKB-ARBA"/>
</dbReference>
<evidence type="ECO:0000256" key="2">
    <source>
        <dbReference type="ARBA" id="ARBA00022598"/>
    </source>
</evidence>
<keyword evidence="4 8" id="KW-0067">ATP-binding</keyword>
<evidence type="ECO:0000313" key="9">
    <source>
        <dbReference type="EMBL" id="MBB6729700.1"/>
    </source>
</evidence>
<dbReference type="GO" id="GO:0004820">
    <property type="term" value="F:glycine-tRNA ligase activity"/>
    <property type="evidence" value="ECO:0007669"/>
    <property type="project" value="UniProtKB-UniRule"/>
</dbReference>
<dbReference type="InterPro" id="IPR045864">
    <property type="entry name" value="aa-tRNA-synth_II/BPL/LPL"/>
</dbReference>
<evidence type="ECO:0000256" key="1">
    <source>
        <dbReference type="ARBA" id="ARBA00008226"/>
    </source>
</evidence>
<keyword evidence="8" id="KW-0963">Cytoplasm</keyword>
<dbReference type="InterPro" id="IPR006194">
    <property type="entry name" value="Gly-tRNA-synth_heterodimer"/>
</dbReference>
<name>A0A7X0VTU3_9BACL</name>
<dbReference type="Proteomes" id="UP000564644">
    <property type="component" value="Unassembled WGS sequence"/>
</dbReference>
<sequence>MNFQQMTLTLQQFWAEQNCIVVQPYDVEKGAGTMNPMTFLRAIGPEPWNVAYVEPSRRPADGRYGENPNRLYQHHQFQVIMKPSPDNIQELYLESLNRLGINPRHHDIRFVEDNWENPSLGCAGLGWEVWLDGMEITQFTYFQQVGGIDCHPVSAEITYGMERLASYIQDKENVYDLEWVNGVRYGDVFKHPEYEHSKYTFEVSDAAMLFQLFSTYEAEAKRAMDENLVFPAYDYVLKCSHTFNLLDARGAVSVTERTGYIGRVRNLARQVAATFLQERERLGFPLLKKGVEIDG</sequence>
<dbReference type="PANTHER" id="PTHR30075:SF2">
    <property type="entry name" value="GLYCINE--TRNA LIGASE, CHLOROPLASTIC_MITOCHONDRIAL 2"/>
    <property type="match status" value="1"/>
</dbReference>
<dbReference type="EC" id="6.1.1.14" evidence="8"/>
<accession>A0A7X0VTU3</accession>
<dbReference type="HAMAP" id="MF_00254">
    <property type="entry name" value="Gly_tRNA_synth_alpha"/>
    <property type="match status" value="1"/>
</dbReference>
<dbReference type="NCBIfam" id="TIGR00388">
    <property type="entry name" value="glyQ"/>
    <property type="match status" value="1"/>
</dbReference>
<keyword evidence="10" id="KW-1185">Reference proteome</keyword>
<dbReference type="Gene3D" id="3.30.930.10">
    <property type="entry name" value="Bira Bifunctional Protein, Domain 2"/>
    <property type="match status" value="1"/>
</dbReference>
<proteinExistence type="inferred from homology"/>
<comment type="catalytic activity">
    <reaction evidence="7 8">
        <text>tRNA(Gly) + glycine + ATP = glycyl-tRNA(Gly) + AMP + diphosphate</text>
        <dbReference type="Rhea" id="RHEA:16013"/>
        <dbReference type="Rhea" id="RHEA-COMP:9664"/>
        <dbReference type="Rhea" id="RHEA-COMP:9683"/>
        <dbReference type="ChEBI" id="CHEBI:30616"/>
        <dbReference type="ChEBI" id="CHEBI:33019"/>
        <dbReference type="ChEBI" id="CHEBI:57305"/>
        <dbReference type="ChEBI" id="CHEBI:78442"/>
        <dbReference type="ChEBI" id="CHEBI:78522"/>
        <dbReference type="ChEBI" id="CHEBI:456215"/>
        <dbReference type="EC" id="6.1.1.14"/>
    </reaction>
</comment>
<evidence type="ECO:0000256" key="5">
    <source>
        <dbReference type="ARBA" id="ARBA00022917"/>
    </source>
</evidence>
<evidence type="ECO:0000256" key="3">
    <source>
        <dbReference type="ARBA" id="ARBA00022741"/>
    </source>
</evidence>
<dbReference type="InterPro" id="IPR002310">
    <property type="entry name" value="Gly-tRNA_ligase_asu"/>
</dbReference>
<reference evidence="9 10" key="1">
    <citation type="submission" date="2020-08" db="EMBL/GenBank/DDBJ databases">
        <title>Cohnella phylogeny.</title>
        <authorList>
            <person name="Dunlap C."/>
        </authorList>
    </citation>
    <scope>NUCLEOTIDE SEQUENCE [LARGE SCALE GENOMIC DNA]</scope>
    <source>
        <strain evidence="9 10">CBP 2801</strain>
    </source>
</reference>
<keyword evidence="6 8" id="KW-0030">Aminoacyl-tRNA synthetase</keyword>
<dbReference type="PROSITE" id="PS50861">
    <property type="entry name" value="AA_TRNA_LIGASE_II_GLYAB"/>
    <property type="match status" value="1"/>
</dbReference>
<evidence type="ECO:0000313" key="10">
    <source>
        <dbReference type="Proteomes" id="UP000564644"/>
    </source>
</evidence>
<dbReference type="GO" id="GO:0005829">
    <property type="term" value="C:cytosol"/>
    <property type="evidence" value="ECO:0007669"/>
    <property type="project" value="TreeGrafter"/>
</dbReference>
<evidence type="ECO:0000256" key="6">
    <source>
        <dbReference type="ARBA" id="ARBA00023146"/>
    </source>
</evidence>
<dbReference type="EMBL" id="JACJVO010000002">
    <property type="protein sequence ID" value="MBB6729700.1"/>
    <property type="molecule type" value="Genomic_DNA"/>
</dbReference>
<comment type="caution">
    <text evidence="9">The sequence shown here is derived from an EMBL/GenBank/DDBJ whole genome shotgun (WGS) entry which is preliminary data.</text>
</comment>
<evidence type="ECO:0000256" key="8">
    <source>
        <dbReference type="HAMAP-Rule" id="MF_00254"/>
    </source>
</evidence>
<organism evidence="9 10">
    <name type="scientific">Cohnella zeiphila</name>
    <dbReference type="NCBI Taxonomy" id="2761120"/>
    <lineage>
        <taxon>Bacteria</taxon>
        <taxon>Bacillati</taxon>
        <taxon>Bacillota</taxon>
        <taxon>Bacilli</taxon>
        <taxon>Bacillales</taxon>
        <taxon>Paenibacillaceae</taxon>
        <taxon>Cohnella</taxon>
    </lineage>
</organism>
<dbReference type="Pfam" id="PF02091">
    <property type="entry name" value="tRNA-synt_2e"/>
    <property type="match status" value="1"/>
</dbReference>
<gene>
    <name evidence="8 9" type="primary">glyQ</name>
    <name evidence="9" type="ORF">H7C18_02170</name>
</gene>
<comment type="similarity">
    <text evidence="1 8">Belongs to the class-II aminoacyl-tRNA synthetase family.</text>
</comment>
<dbReference type="GO" id="GO:0005524">
    <property type="term" value="F:ATP binding"/>
    <property type="evidence" value="ECO:0007669"/>
    <property type="project" value="UniProtKB-UniRule"/>
</dbReference>